<name>A0A917DQC2_9SPHN</name>
<reference evidence="2" key="1">
    <citation type="journal article" date="2014" name="Int. J. Syst. Evol. Microbiol.">
        <title>Complete genome sequence of Corynebacterium casei LMG S-19264T (=DSM 44701T), isolated from a smear-ripened cheese.</title>
        <authorList>
            <consortium name="US DOE Joint Genome Institute (JGI-PGF)"/>
            <person name="Walter F."/>
            <person name="Albersmeier A."/>
            <person name="Kalinowski J."/>
            <person name="Ruckert C."/>
        </authorList>
    </citation>
    <scope>NUCLEOTIDE SEQUENCE</scope>
    <source>
        <strain evidence="2">CGMCC 1.15360</strain>
    </source>
</reference>
<reference evidence="2" key="2">
    <citation type="submission" date="2020-09" db="EMBL/GenBank/DDBJ databases">
        <authorList>
            <person name="Sun Q."/>
            <person name="Zhou Y."/>
        </authorList>
    </citation>
    <scope>NUCLEOTIDE SEQUENCE</scope>
    <source>
        <strain evidence="2">CGMCC 1.15360</strain>
    </source>
</reference>
<proteinExistence type="predicted"/>
<evidence type="ECO:0000313" key="3">
    <source>
        <dbReference type="Proteomes" id="UP000612349"/>
    </source>
</evidence>
<sequence>MVDCESSHERNFLLLCDLDPNVTEVYSQPFEWRGWLLNANRVHYPDFAIVVEGRGEVHEVKTIEELRKKEKHEVRLGWTEWAEEQGIPYSVVTEGSITADLIKRAETLLRYAKPIFEDIAALHVATALEAGPLTIDSLLGKMASHDLQFHQVLSMAYNERVFIDLSTDVSRHSVIRYPDRGNLPPRIVPFTRLTTLEDM</sequence>
<dbReference type="Pfam" id="PF08722">
    <property type="entry name" value="Tn7_TnsA-like_N"/>
    <property type="match status" value="1"/>
</dbReference>
<keyword evidence="3" id="KW-1185">Reference proteome</keyword>
<accession>A0A917DQC2</accession>
<comment type="caution">
    <text evidence="2">The sequence shown here is derived from an EMBL/GenBank/DDBJ whole genome shotgun (WGS) entry which is preliminary data.</text>
</comment>
<dbReference type="AlphaFoldDB" id="A0A917DQC2"/>
<evidence type="ECO:0000313" key="2">
    <source>
        <dbReference type="EMBL" id="GGD56419.1"/>
    </source>
</evidence>
<dbReference type="Proteomes" id="UP000612349">
    <property type="component" value="Unassembled WGS sequence"/>
</dbReference>
<dbReference type="EMBL" id="BMIP01000001">
    <property type="protein sequence ID" value="GGD56419.1"/>
    <property type="molecule type" value="Genomic_DNA"/>
</dbReference>
<organism evidence="2 3">
    <name type="scientific">Croceicoccus mobilis</name>
    <dbReference type="NCBI Taxonomy" id="1703339"/>
    <lineage>
        <taxon>Bacteria</taxon>
        <taxon>Pseudomonadati</taxon>
        <taxon>Pseudomonadota</taxon>
        <taxon>Alphaproteobacteria</taxon>
        <taxon>Sphingomonadales</taxon>
        <taxon>Erythrobacteraceae</taxon>
        <taxon>Croceicoccus</taxon>
    </lineage>
</organism>
<feature type="domain" description="TnsA endonuclease N-terminal" evidence="1">
    <location>
        <begin position="19"/>
        <end position="94"/>
    </location>
</feature>
<protein>
    <recommendedName>
        <fullName evidence="1">TnsA endonuclease N-terminal domain-containing protein</fullName>
    </recommendedName>
</protein>
<dbReference type="InterPro" id="IPR014833">
    <property type="entry name" value="TnsA_N"/>
</dbReference>
<gene>
    <name evidence="2" type="ORF">GCM10010990_02050</name>
</gene>
<evidence type="ECO:0000259" key="1">
    <source>
        <dbReference type="Pfam" id="PF08722"/>
    </source>
</evidence>